<reference evidence="1 2" key="1">
    <citation type="journal article" date="2020" name="Int. J. Syst. Evol. Microbiol.">
        <title>Reclassification of Streptomyces castelarensis and Streptomyces sporoclivatus as later heterotypic synonyms of Streptomyces antimycoticus.</title>
        <authorList>
            <person name="Komaki H."/>
            <person name="Tamura T."/>
        </authorList>
    </citation>
    <scope>NUCLEOTIDE SEQUENCE [LARGE SCALE GENOMIC DNA]</scope>
    <source>
        <strain evidence="1 2">NBRC 13459</strain>
    </source>
</reference>
<gene>
    <name evidence="1" type="ORF">SVIO_107240</name>
</gene>
<evidence type="ECO:0008006" key="3">
    <source>
        <dbReference type="Google" id="ProtNLM"/>
    </source>
</evidence>
<sequence length="78" mass="8326">MGVAALPALELQGFGLDDLAAVPVDSPGATRVTGVMYRCSQDLSPVAARFLDFMYATEIDPREESPAFTRATPANQTH</sequence>
<dbReference type="Proteomes" id="UP000301309">
    <property type="component" value="Unassembled WGS sequence"/>
</dbReference>
<dbReference type="EMBL" id="BJHW01000002">
    <property type="protein sequence ID" value="GDY60101.1"/>
    <property type="molecule type" value="Genomic_DNA"/>
</dbReference>
<evidence type="ECO:0000313" key="1">
    <source>
        <dbReference type="EMBL" id="GDY60101.1"/>
    </source>
</evidence>
<keyword evidence="2" id="KW-1185">Reference proteome</keyword>
<protein>
    <recommendedName>
        <fullName evidence="3">LysR substrate-binding domain-containing protein</fullName>
    </recommendedName>
</protein>
<proteinExistence type="predicted"/>
<evidence type="ECO:0000313" key="2">
    <source>
        <dbReference type="Proteomes" id="UP000301309"/>
    </source>
</evidence>
<name>A0A4D4LEP5_STRVO</name>
<organism evidence="1 2">
    <name type="scientific">Streptomyces violaceusniger</name>
    <dbReference type="NCBI Taxonomy" id="68280"/>
    <lineage>
        <taxon>Bacteria</taxon>
        <taxon>Bacillati</taxon>
        <taxon>Actinomycetota</taxon>
        <taxon>Actinomycetes</taxon>
        <taxon>Kitasatosporales</taxon>
        <taxon>Streptomycetaceae</taxon>
        <taxon>Streptomyces</taxon>
        <taxon>Streptomyces violaceusniger group</taxon>
    </lineage>
</organism>
<comment type="caution">
    <text evidence="1">The sequence shown here is derived from an EMBL/GenBank/DDBJ whole genome shotgun (WGS) entry which is preliminary data.</text>
</comment>
<dbReference type="AlphaFoldDB" id="A0A4D4LEP5"/>
<accession>A0A4D4LEP5</accession>